<keyword evidence="4" id="KW-0285">Flavoprotein</keyword>
<proteinExistence type="inferred from homology"/>
<keyword evidence="6" id="KW-0560">Oxidoreductase</keyword>
<dbReference type="InterPro" id="IPR036188">
    <property type="entry name" value="FAD/NAD-bd_sf"/>
</dbReference>
<comment type="cofactor">
    <cofactor evidence="1">
        <name>FAD</name>
        <dbReference type="ChEBI" id="CHEBI:57692"/>
    </cofactor>
</comment>
<dbReference type="GO" id="GO:0071949">
    <property type="term" value="F:FAD binding"/>
    <property type="evidence" value="ECO:0007669"/>
    <property type="project" value="InterPro"/>
</dbReference>
<sequence>MNVDVAIVGAGPAGLCLARALSGHGLSILLIDRQPLAALADPAEDGREIALTHASQAQLRTLGLWSRIAAEDVSPLRDAQVLNGQSLFALRIEAGMAGAGQLGYLVSNQAIRRAAYAVVENCPDVTLLGETAIAALHAQPDGMRVTLADGGEVHARLLVAADSRFSETRRLLGIGARMQDFGKTMLVCRMAHERPHRQVAWEWFGYGQTLALLPLNGDRSSVVLTLPQREMAPLLEMDEEAFARDIERRFEHRLGGMCLVGEPHTYPLVGVYAERMAGPRCALIGDAAVGMHPVTAHGFNFGLQSQRRLAEELLATHRRGGDIGSAWPLQRYALAHRLATWPLYQATSAIVGLYNQPSPPARLLRNAGLRLAQAMPPLRRAIARHLTQGA</sequence>
<dbReference type="GO" id="GO:0004497">
    <property type="term" value="F:monooxygenase activity"/>
    <property type="evidence" value="ECO:0007669"/>
    <property type="project" value="UniProtKB-KW"/>
</dbReference>
<evidence type="ECO:0000256" key="5">
    <source>
        <dbReference type="ARBA" id="ARBA00022827"/>
    </source>
</evidence>
<keyword evidence="5" id="KW-0274">FAD</keyword>
<evidence type="ECO:0000313" key="9">
    <source>
        <dbReference type="EMBL" id="SDN68851.1"/>
    </source>
</evidence>
<dbReference type="PANTHER" id="PTHR43876">
    <property type="entry name" value="UBIQUINONE BIOSYNTHESIS MONOOXYGENASE COQ6, MITOCHONDRIAL"/>
    <property type="match status" value="1"/>
</dbReference>
<dbReference type="EMBL" id="FNIJ01000004">
    <property type="protein sequence ID" value="SDN68851.1"/>
    <property type="molecule type" value="Genomic_DNA"/>
</dbReference>
<gene>
    <name evidence="9" type="ORF">SAMN05216193_104271</name>
</gene>
<evidence type="ECO:0000256" key="7">
    <source>
        <dbReference type="ARBA" id="ARBA00023033"/>
    </source>
</evidence>
<dbReference type="Proteomes" id="UP000242957">
    <property type="component" value="Unassembled WGS sequence"/>
</dbReference>
<keyword evidence="7" id="KW-0503">Monooxygenase</keyword>
<name>A0A1H0DFS5_9PSED</name>
<evidence type="ECO:0000313" key="10">
    <source>
        <dbReference type="Proteomes" id="UP000242957"/>
    </source>
</evidence>
<dbReference type="PANTHER" id="PTHR43876:SF25">
    <property type="entry name" value="MONOOXYGENASE NMA2164"/>
    <property type="match status" value="1"/>
</dbReference>
<dbReference type="UniPathway" id="UPA00232"/>
<dbReference type="InterPro" id="IPR010971">
    <property type="entry name" value="UbiH/COQ6"/>
</dbReference>
<accession>A0A1H0DFS5</accession>
<keyword evidence="9" id="KW-0830">Ubiquinone</keyword>
<dbReference type="SUPFAM" id="SSF51905">
    <property type="entry name" value="FAD/NAD(P)-binding domain"/>
    <property type="match status" value="1"/>
</dbReference>
<feature type="domain" description="FAD-binding" evidence="8">
    <location>
        <begin position="3"/>
        <end position="318"/>
    </location>
</feature>
<dbReference type="GO" id="GO:0006744">
    <property type="term" value="P:ubiquinone biosynthetic process"/>
    <property type="evidence" value="ECO:0007669"/>
    <property type="project" value="UniProtKB-UniPathway"/>
</dbReference>
<dbReference type="Pfam" id="PF01494">
    <property type="entry name" value="FAD_binding_3"/>
    <property type="match status" value="1"/>
</dbReference>
<dbReference type="NCBIfam" id="TIGR01988">
    <property type="entry name" value="Ubi-OHases"/>
    <property type="match status" value="1"/>
</dbReference>
<dbReference type="STRING" id="198616.SAMN05216193_104271"/>
<evidence type="ECO:0000256" key="1">
    <source>
        <dbReference type="ARBA" id="ARBA00001974"/>
    </source>
</evidence>
<reference evidence="10" key="1">
    <citation type="submission" date="2016-10" db="EMBL/GenBank/DDBJ databases">
        <authorList>
            <person name="Varghese N."/>
            <person name="Submissions S."/>
        </authorList>
    </citation>
    <scope>NUCLEOTIDE SEQUENCE [LARGE SCALE GENOMIC DNA]</scope>
    <source>
        <strain evidence="10">JCM 21621</strain>
    </source>
</reference>
<dbReference type="PRINTS" id="PR00420">
    <property type="entry name" value="RNGMNOXGNASE"/>
</dbReference>
<evidence type="ECO:0000256" key="2">
    <source>
        <dbReference type="ARBA" id="ARBA00004749"/>
    </source>
</evidence>
<dbReference type="OrthoDB" id="9769565at2"/>
<dbReference type="GO" id="GO:0016705">
    <property type="term" value="F:oxidoreductase activity, acting on paired donors, with incorporation or reduction of molecular oxygen"/>
    <property type="evidence" value="ECO:0007669"/>
    <property type="project" value="InterPro"/>
</dbReference>
<dbReference type="RefSeq" id="WP_084311776.1">
    <property type="nucleotide sequence ID" value="NZ_FNIJ01000004.1"/>
</dbReference>
<keyword evidence="10" id="KW-1185">Reference proteome</keyword>
<dbReference type="NCBIfam" id="NF006593">
    <property type="entry name" value="PRK09126.1"/>
    <property type="match status" value="1"/>
</dbReference>
<organism evidence="9 10">
    <name type="scientific">Pseudomonas jinjuensis</name>
    <dbReference type="NCBI Taxonomy" id="198616"/>
    <lineage>
        <taxon>Bacteria</taxon>
        <taxon>Pseudomonadati</taxon>
        <taxon>Pseudomonadota</taxon>
        <taxon>Gammaproteobacteria</taxon>
        <taxon>Pseudomonadales</taxon>
        <taxon>Pseudomonadaceae</taxon>
        <taxon>Pseudomonas</taxon>
    </lineage>
</organism>
<comment type="similarity">
    <text evidence="3">Belongs to the UbiH/COQ6 family.</text>
</comment>
<evidence type="ECO:0000256" key="6">
    <source>
        <dbReference type="ARBA" id="ARBA00023002"/>
    </source>
</evidence>
<comment type="pathway">
    <text evidence="2">Cofactor biosynthesis; ubiquinone biosynthesis.</text>
</comment>
<dbReference type="AlphaFoldDB" id="A0A1H0DFS5"/>
<evidence type="ECO:0000259" key="8">
    <source>
        <dbReference type="Pfam" id="PF01494"/>
    </source>
</evidence>
<evidence type="ECO:0000256" key="3">
    <source>
        <dbReference type="ARBA" id="ARBA00005349"/>
    </source>
</evidence>
<dbReference type="Gene3D" id="3.50.50.60">
    <property type="entry name" value="FAD/NAD(P)-binding domain"/>
    <property type="match status" value="2"/>
</dbReference>
<dbReference type="InterPro" id="IPR051205">
    <property type="entry name" value="UbiH/COQ6_monooxygenase"/>
</dbReference>
<dbReference type="InterPro" id="IPR002938">
    <property type="entry name" value="FAD-bd"/>
</dbReference>
<protein>
    <submittedName>
        <fullName evidence="9">Ubiquinone biosynthesis hydroxylase, UbiH/UbiF/VisC/COQ6 family</fullName>
    </submittedName>
</protein>
<evidence type="ECO:0000256" key="4">
    <source>
        <dbReference type="ARBA" id="ARBA00022630"/>
    </source>
</evidence>